<evidence type="ECO:0000256" key="3">
    <source>
        <dbReference type="ARBA" id="ARBA00022692"/>
    </source>
</evidence>
<dbReference type="AlphaFoldDB" id="A0A329YCH2"/>
<dbReference type="InterPro" id="IPR001851">
    <property type="entry name" value="ABC_transp_permease"/>
</dbReference>
<dbReference type="Pfam" id="PF02653">
    <property type="entry name" value="BPD_transp_2"/>
    <property type="match status" value="1"/>
</dbReference>
<keyword evidence="2" id="KW-1003">Cell membrane</keyword>
<reference evidence="7 8" key="1">
    <citation type="submission" date="2018-06" db="EMBL/GenBank/DDBJ databases">
        <title>Whole Genome Sequence of an efficient microsymbiont, Rhizobium tropici.</title>
        <authorList>
            <person name="Srinivasan R."/>
            <person name="Singh H.V."/>
            <person name="Srivastava R."/>
            <person name="Kumari B."/>
            <person name="Radhakrishna A."/>
        </authorList>
    </citation>
    <scope>NUCLEOTIDE SEQUENCE [LARGE SCALE GENOMIC DNA]</scope>
    <source>
        <strain evidence="7 8">IGFRI Rhizo-19</strain>
    </source>
</reference>
<gene>
    <name evidence="7" type="ORF">DQ393_11640</name>
</gene>
<evidence type="ECO:0000256" key="2">
    <source>
        <dbReference type="ARBA" id="ARBA00022475"/>
    </source>
</evidence>
<evidence type="ECO:0000256" key="1">
    <source>
        <dbReference type="ARBA" id="ARBA00004651"/>
    </source>
</evidence>
<keyword evidence="5 6" id="KW-0472">Membrane</keyword>
<organism evidence="7 8">
    <name type="scientific">Rhizobium tropici</name>
    <dbReference type="NCBI Taxonomy" id="398"/>
    <lineage>
        <taxon>Bacteria</taxon>
        <taxon>Pseudomonadati</taxon>
        <taxon>Pseudomonadota</taxon>
        <taxon>Alphaproteobacteria</taxon>
        <taxon>Hyphomicrobiales</taxon>
        <taxon>Rhizobiaceae</taxon>
        <taxon>Rhizobium/Agrobacterium group</taxon>
        <taxon>Rhizobium</taxon>
    </lineage>
</organism>
<comment type="caution">
    <text evidence="7">The sequence shown here is derived from an EMBL/GenBank/DDBJ whole genome shotgun (WGS) entry which is preliminary data.</text>
</comment>
<feature type="transmembrane region" description="Helical" evidence="6">
    <location>
        <begin position="57"/>
        <end position="78"/>
    </location>
</feature>
<dbReference type="Proteomes" id="UP000251205">
    <property type="component" value="Unassembled WGS sequence"/>
</dbReference>
<dbReference type="PANTHER" id="PTHR30482">
    <property type="entry name" value="HIGH-AFFINITY BRANCHED-CHAIN AMINO ACID TRANSPORT SYSTEM PERMEASE"/>
    <property type="match status" value="1"/>
</dbReference>
<sequence length="372" mass="39460">MVHERLSSDSASPAPLPGWTVSTRNRASSFAVILVVAMVAAGVAAPFFVPRAALQDLFFILTMLTLAQCWNLLAGYAGLVSVGQQAFVGFGAYVMSAAVILSGLNPVVAIVLGGLAAMMLSVPTAFFVFRLHGAYFAIGTWVIAEVTRLSLAQWKALGGGTGTSLPSGITRDLPGTRLAAEWFGVRPAQAADMVCYWLALLLAFAAIGFAYRLLRSKQGLGLAAVRDNREAARSVGIDPNRIKFAIYLAAAFVTGMTGALIYLQKARISPDAAFSVTDWTAYVIFIVVIGGIGTIEGPIVGVIVFFILQKLFADYGSWYLLVLGLLGIAVMLFAPRGLWGLFAERTGLQLFPVRRILAGGPLTRTIKGGPHG</sequence>
<evidence type="ECO:0000256" key="6">
    <source>
        <dbReference type="SAM" id="Phobius"/>
    </source>
</evidence>
<evidence type="ECO:0000313" key="7">
    <source>
        <dbReference type="EMBL" id="RAX41217.1"/>
    </source>
</evidence>
<protein>
    <submittedName>
        <fullName evidence="7">Branched-chain amino acid ABC transporter permease</fullName>
    </submittedName>
</protein>
<dbReference type="GO" id="GO:0005886">
    <property type="term" value="C:plasma membrane"/>
    <property type="evidence" value="ECO:0007669"/>
    <property type="project" value="UniProtKB-SubCell"/>
</dbReference>
<comment type="subcellular location">
    <subcellularLocation>
        <location evidence="1">Cell membrane</location>
        <topology evidence="1">Multi-pass membrane protein</topology>
    </subcellularLocation>
</comment>
<feature type="transmembrane region" description="Helical" evidence="6">
    <location>
        <begin position="90"/>
        <end position="115"/>
    </location>
</feature>
<evidence type="ECO:0000256" key="5">
    <source>
        <dbReference type="ARBA" id="ARBA00023136"/>
    </source>
</evidence>
<dbReference type="OrthoDB" id="9804361at2"/>
<keyword evidence="3 6" id="KW-0812">Transmembrane</keyword>
<evidence type="ECO:0000256" key="4">
    <source>
        <dbReference type="ARBA" id="ARBA00022989"/>
    </source>
</evidence>
<dbReference type="CDD" id="cd06581">
    <property type="entry name" value="TM_PBP1_LivM_like"/>
    <property type="match status" value="1"/>
</dbReference>
<feature type="transmembrane region" description="Helical" evidence="6">
    <location>
        <begin position="244"/>
        <end position="263"/>
    </location>
</feature>
<dbReference type="GO" id="GO:0015658">
    <property type="term" value="F:branched-chain amino acid transmembrane transporter activity"/>
    <property type="evidence" value="ECO:0007669"/>
    <property type="project" value="InterPro"/>
</dbReference>
<dbReference type="RefSeq" id="WP_112341928.1">
    <property type="nucleotide sequence ID" value="NZ_QMKK01000030.1"/>
</dbReference>
<proteinExistence type="predicted"/>
<feature type="transmembrane region" description="Helical" evidence="6">
    <location>
        <begin position="196"/>
        <end position="214"/>
    </location>
</feature>
<accession>A0A329YCH2</accession>
<evidence type="ECO:0000313" key="8">
    <source>
        <dbReference type="Proteomes" id="UP000251205"/>
    </source>
</evidence>
<feature type="transmembrane region" description="Helical" evidence="6">
    <location>
        <begin position="283"/>
        <end position="308"/>
    </location>
</feature>
<dbReference type="EMBL" id="QMKK01000030">
    <property type="protein sequence ID" value="RAX41217.1"/>
    <property type="molecule type" value="Genomic_DNA"/>
</dbReference>
<name>A0A329YCH2_RHITR</name>
<keyword evidence="4 6" id="KW-1133">Transmembrane helix</keyword>
<dbReference type="InterPro" id="IPR043428">
    <property type="entry name" value="LivM-like"/>
</dbReference>
<feature type="transmembrane region" description="Helical" evidence="6">
    <location>
        <begin position="320"/>
        <end position="342"/>
    </location>
</feature>
<feature type="transmembrane region" description="Helical" evidence="6">
    <location>
        <begin position="27"/>
        <end position="50"/>
    </location>
</feature>
<dbReference type="PANTHER" id="PTHR30482:SF17">
    <property type="entry name" value="ABC TRANSPORTER ATP-BINDING PROTEIN"/>
    <property type="match status" value="1"/>
</dbReference>